<comment type="subcellular location">
    <subcellularLocation>
        <location evidence="1">Nucleus</location>
    </subcellularLocation>
</comment>
<evidence type="ECO:0000256" key="7">
    <source>
        <dbReference type="PROSITE-ProRule" id="PRU00146"/>
    </source>
</evidence>
<dbReference type="InterPro" id="IPR011011">
    <property type="entry name" value="Znf_FYVE_PHD"/>
</dbReference>
<feature type="region of interest" description="Disordered" evidence="8">
    <location>
        <begin position="286"/>
        <end position="358"/>
    </location>
</feature>
<gene>
    <name evidence="10" type="ORF">ACET3X_009240</name>
</gene>
<reference evidence="10 11" key="1">
    <citation type="submission" date="2024-09" db="EMBL/GenBank/DDBJ databases">
        <title>T2T genomes of carrot and Alternaria dauci and their utility for understanding host-pathogen interaction during carrot leaf blight disease.</title>
        <authorList>
            <person name="Liu W."/>
            <person name="Xu S."/>
            <person name="Ou C."/>
            <person name="Liu X."/>
            <person name="Zhuang F."/>
            <person name="Deng X.W."/>
        </authorList>
    </citation>
    <scope>NUCLEOTIDE SEQUENCE [LARGE SCALE GENOMIC DNA]</scope>
    <source>
        <strain evidence="10 11">A2016</strain>
    </source>
</reference>
<feature type="compositionally biased region" description="Low complexity" evidence="8">
    <location>
        <begin position="336"/>
        <end position="357"/>
    </location>
</feature>
<dbReference type="Proteomes" id="UP001578633">
    <property type="component" value="Chromosome 9"/>
</dbReference>
<proteinExistence type="inferred from homology"/>
<dbReference type="InterPro" id="IPR028651">
    <property type="entry name" value="ING_fam"/>
</dbReference>
<keyword evidence="3" id="KW-0479">Metal-binding</keyword>
<dbReference type="EMBL" id="JBHGVX010000009">
    <property type="protein sequence ID" value="KAL1792733.1"/>
    <property type="molecule type" value="Genomic_DNA"/>
</dbReference>
<organism evidence="10 11">
    <name type="scientific">Alternaria dauci</name>
    <dbReference type="NCBI Taxonomy" id="48095"/>
    <lineage>
        <taxon>Eukaryota</taxon>
        <taxon>Fungi</taxon>
        <taxon>Dikarya</taxon>
        <taxon>Ascomycota</taxon>
        <taxon>Pezizomycotina</taxon>
        <taxon>Dothideomycetes</taxon>
        <taxon>Pleosporomycetidae</taxon>
        <taxon>Pleosporales</taxon>
        <taxon>Pleosporineae</taxon>
        <taxon>Pleosporaceae</taxon>
        <taxon>Alternaria</taxon>
        <taxon>Alternaria sect. Porri</taxon>
    </lineage>
</organism>
<dbReference type="PROSITE" id="PS01359">
    <property type="entry name" value="ZF_PHD_1"/>
    <property type="match status" value="1"/>
</dbReference>
<evidence type="ECO:0000256" key="4">
    <source>
        <dbReference type="ARBA" id="ARBA00022771"/>
    </source>
</evidence>
<feature type="domain" description="PHD-type" evidence="9">
    <location>
        <begin position="365"/>
        <end position="417"/>
    </location>
</feature>
<dbReference type="PANTHER" id="PTHR10333">
    <property type="entry name" value="INHIBITOR OF GROWTH PROTEIN"/>
    <property type="match status" value="1"/>
</dbReference>
<feature type="region of interest" description="Disordered" evidence="8">
    <location>
        <begin position="420"/>
        <end position="455"/>
    </location>
</feature>
<dbReference type="Gene3D" id="3.30.40.10">
    <property type="entry name" value="Zinc/RING finger domain, C3HC4 (zinc finger)"/>
    <property type="match status" value="1"/>
</dbReference>
<keyword evidence="4 7" id="KW-0863">Zinc-finger</keyword>
<dbReference type="PROSITE" id="PS50016">
    <property type="entry name" value="ZF_PHD_2"/>
    <property type="match status" value="1"/>
</dbReference>
<dbReference type="RefSeq" id="XP_069303317.1">
    <property type="nucleotide sequence ID" value="XM_069455413.1"/>
</dbReference>
<accession>A0ABR3U9S6</accession>
<evidence type="ECO:0000256" key="1">
    <source>
        <dbReference type="ARBA" id="ARBA00004123"/>
    </source>
</evidence>
<evidence type="ECO:0000313" key="10">
    <source>
        <dbReference type="EMBL" id="KAL1792733.1"/>
    </source>
</evidence>
<evidence type="ECO:0000256" key="3">
    <source>
        <dbReference type="ARBA" id="ARBA00022723"/>
    </source>
</evidence>
<evidence type="ECO:0000313" key="11">
    <source>
        <dbReference type="Proteomes" id="UP001578633"/>
    </source>
</evidence>
<dbReference type="GeneID" id="96089562"/>
<comment type="caution">
    <text evidence="10">The sequence shown here is derived from an EMBL/GenBank/DDBJ whole genome shotgun (WGS) entry which is preliminary data.</text>
</comment>
<sequence>MTEPEMHPMTPTVTPEKRKRSVTSGSTPHRPPKMARLDPLAPTVDETPESTIHYGVYMHDLLKESGNATPKLITVSADFTSAYEAMRKHATGNIEANVHWGATKELNTNNLYEILDSRNHVRLRYELDAVSPVGQDANGVQVWERVSASPAQSVHYGMYIDLHCDVRNKAEQFFIGGFKSLGEASHAMKQSAAVYLHGHGETKLYGKSIEVMNGKGQLQRRFTIVKCRLGGNGSFLKGEGWPLEQESTGSKVPVICLPTPETSKPSEPPAALTTAPQIVTKVARKDTPQVVQKVPTHVLSEPQAVQSTRRQPKRHQTPIPPANNTRQKQPKTGLRATSKAPAKSATTAKPKPQTKTQVQALHDPNLYCTCRLPDDGSLMICCDNENCPISWYHGRCINIHKTIPEDEEWYCDLCTQEQENKEPRGMNTSTGKMPGKKGGRSGAKAKGKAKKGKLS</sequence>
<keyword evidence="5" id="KW-0862">Zinc</keyword>
<dbReference type="InterPro" id="IPR001965">
    <property type="entry name" value="Znf_PHD"/>
</dbReference>
<feature type="compositionally biased region" description="Basic residues" evidence="8">
    <location>
        <begin position="434"/>
        <end position="455"/>
    </location>
</feature>
<dbReference type="SUPFAM" id="SSF57903">
    <property type="entry name" value="FYVE/PHD zinc finger"/>
    <property type="match status" value="1"/>
</dbReference>
<protein>
    <recommendedName>
        <fullName evidence="9">PHD-type domain-containing protein</fullName>
    </recommendedName>
</protein>
<evidence type="ECO:0000259" key="9">
    <source>
        <dbReference type="PROSITE" id="PS50016"/>
    </source>
</evidence>
<evidence type="ECO:0000256" key="2">
    <source>
        <dbReference type="ARBA" id="ARBA00010210"/>
    </source>
</evidence>
<evidence type="ECO:0000256" key="5">
    <source>
        <dbReference type="ARBA" id="ARBA00022833"/>
    </source>
</evidence>
<keyword evidence="11" id="KW-1185">Reference proteome</keyword>
<dbReference type="InterPro" id="IPR013083">
    <property type="entry name" value="Znf_RING/FYVE/PHD"/>
</dbReference>
<dbReference type="SMART" id="SM00249">
    <property type="entry name" value="PHD"/>
    <property type="match status" value="1"/>
</dbReference>
<dbReference type="InterPro" id="IPR019786">
    <property type="entry name" value="Zinc_finger_PHD-type_CS"/>
</dbReference>
<evidence type="ECO:0000256" key="6">
    <source>
        <dbReference type="ARBA" id="ARBA00023242"/>
    </source>
</evidence>
<dbReference type="InterPro" id="IPR019787">
    <property type="entry name" value="Znf_PHD-finger"/>
</dbReference>
<name>A0ABR3U9S6_9PLEO</name>
<feature type="region of interest" description="Disordered" evidence="8">
    <location>
        <begin position="1"/>
        <end position="44"/>
    </location>
</feature>
<keyword evidence="6" id="KW-0539">Nucleus</keyword>
<comment type="similarity">
    <text evidence="2">Belongs to the ING family.</text>
</comment>
<evidence type="ECO:0000256" key="8">
    <source>
        <dbReference type="SAM" id="MobiDB-lite"/>
    </source>
</evidence>